<keyword evidence="1" id="KW-0472">Membrane</keyword>
<keyword evidence="1" id="KW-1133">Transmembrane helix</keyword>
<evidence type="ECO:0000313" key="3">
    <source>
        <dbReference type="Proteomes" id="UP001523234"/>
    </source>
</evidence>
<dbReference type="EMBL" id="JAMWYK010000011">
    <property type="protein sequence ID" value="MCO0832684.1"/>
    <property type="molecule type" value="Genomic_DNA"/>
</dbReference>
<feature type="transmembrane region" description="Helical" evidence="1">
    <location>
        <begin position="188"/>
        <end position="204"/>
    </location>
</feature>
<dbReference type="Pfam" id="PF06570">
    <property type="entry name" value="DUF1129"/>
    <property type="match status" value="1"/>
</dbReference>
<organism evidence="2 3">
    <name type="scientific">Fructobacillus apis</name>
    <dbReference type="NCBI Taxonomy" id="2935017"/>
    <lineage>
        <taxon>Bacteria</taxon>
        <taxon>Bacillati</taxon>
        <taxon>Bacillota</taxon>
        <taxon>Bacilli</taxon>
        <taxon>Lactobacillales</taxon>
        <taxon>Lactobacillaceae</taxon>
        <taxon>Fructobacillus</taxon>
    </lineage>
</organism>
<feature type="transmembrane region" description="Helical" evidence="1">
    <location>
        <begin position="84"/>
        <end position="107"/>
    </location>
</feature>
<dbReference type="RefSeq" id="WP_252444088.1">
    <property type="nucleotide sequence ID" value="NZ_JAMWYK010000011.1"/>
</dbReference>
<dbReference type="Proteomes" id="UP001523234">
    <property type="component" value="Unassembled WGS sequence"/>
</dbReference>
<protein>
    <submittedName>
        <fullName evidence="2">DUF1129 domain-containing protein</fullName>
    </submittedName>
</protein>
<name>A0ABT0ZRR9_9LACO</name>
<accession>A0ABT0ZRR9</accession>
<keyword evidence="3" id="KW-1185">Reference proteome</keyword>
<evidence type="ECO:0000256" key="1">
    <source>
        <dbReference type="SAM" id="Phobius"/>
    </source>
</evidence>
<evidence type="ECO:0000313" key="2">
    <source>
        <dbReference type="EMBL" id="MCO0832684.1"/>
    </source>
</evidence>
<keyword evidence="1" id="KW-0812">Transmembrane</keyword>
<feature type="transmembrane region" description="Helical" evidence="1">
    <location>
        <begin position="158"/>
        <end position="182"/>
    </location>
</feature>
<dbReference type="InterPro" id="IPR009214">
    <property type="entry name" value="DUF1129"/>
</dbReference>
<comment type="caution">
    <text evidence="2">The sequence shown here is derived from an EMBL/GenBank/DDBJ whole genome shotgun (WGS) entry which is preliminary data.</text>
</comment>
<gene>
    <name evidence="2" type="ORF">NFX39_06320</name>
</gene>
<reference evidence="2 3" key="1">
    <citation type="submission" date="2022-06" db="EMBL/GenBank/DDBJ databases">
        <title>Fructobacillus taiwanensis sp. nov., isolated from the honeybee.</title>
        <authorList>
            <person name="Chen Y.-S."/>
            <person name="Wang L.-T."/>
            <person name="Lee Y.-S."/>
            <person name="Chang Y.-C."/>
            <person name="Wu H.-C."/>
            <person name="Liao C.-Y."/>
            <person name="Chen W.-H."/>
            <person name="Deng J.-N."/>
            <person name="Wang Y.-H."/>
        </authorList>
    </citation>
    <scope>NUCLEOTIDE SEQUENCE [LARGE SCALE GENOMIC DNA]</scope>
    <source>
        <strain evidence="2 3">W13</strain>
    </source>
</reference>
<proteinExistence type="predicted"/>
<sequence length="236" mass="26123">MTEVEHKLSKKNQDFLFRFKKGLMKSDQVEDEKKDEILAEIEGQLAEGQKSGQTAAQLFGSPSEALNSFLNPVRLAKGFHDYSFTFLAIDTALVLVMFLTGFFTVTMGFSGSAKGSEGIGLLSVLALSAWGGAIYTWAMQGLVPNPDAEEKKKRFPTWALLIIVALLWVGGFSLFLYLPAFINPILPVWGYGLVFFIAWAAYFVNRHMAGMKRGGVLAISKLAQQERLKQEADKRG</sequence>
<dbReference type="SUPFAM" id="SSF158560">
    <property type="entry name" value="BH3980-like"/>
    <property type="match status" value="1"/>
</dbReference>
<feature type="transmembrane region" description="Helical" evidence="1">
    <location>
        <begin position="119"/>
        <end position="138"/>
    </location>
</feature>